<reference evidence="13 14" key="1">
    <citation type="journal article" date="2014" name="PLoS ONE">
        <title>Genome Information of Methylobacterium oryzae, a Plant-Probiotic Methylotroph in the Phyllosphere.</title>
        <authorList>
            <person name="Kwak M.J."/>
            <person name="Jeong H."/>
            <person name="Madhaiyan M."/>
            <person name="Lee Y."/>
            <person name="Sa T.M."/>
            <person name="Oh T.K."/>
            <person name="Kim J.F."/>
        </authorList>
    </citation>
    <scope>NUCLEOTIDE SEQUENCE [LARGE SCALE GENOMIC DNA]</scope>
    <source>
        <strain evidence="13 14">CBMB20</strain>
    </source>
</reference>
<feature type="active site" description="Nucleophile" evidence="10 11">
    <location>
        <position position="91"/>
    </location>
</feature>
<keyword evidence="6 10" id="KW-0368">Histidine biosynthesis</keyword>
<dbReference type="EMBL" id="CP003811">
    <property type="protein sequence ID" value="AIQ88380.1"/>
    <property type="molecule type" value="Genomic_DNA"/>
</dbReference>
<dbReference type="InterPro" id="IPR017926">
    <property type="entry name" value="GATASE"/>
</dbReference>
<dbReference type="Proteomes" id="UP000029492">
    <property type="component" value="Chromosome"/>
</dbReference>
<evidence type="ECO:0000256" key="5">
    <source>
        <dbReference type="ARBA" id="ARBA00022962"/>
    </source>
</evidence>
<dbReference type="SUPFAM" id="SSF52317">
    <property type="entry name" value="Class I glutamine amidotransferase-like"/>
    <property type="match status" value="1"/>
</dbReference>
<evidence type="ECO:0000313" key="13">
    <source>
        <dbReference type="EMBL" id="AIQ88380.1"/>
    </source>
</evidence>
<evidence type="ECO:0000256" key="1">
    <source>
        <dbReference type="ARBA" id="ARBA00005091"/>
    </source>
</evidence>
<dbReference type="PANTHER" id="PTHR42701:SF1">
    <property type="entry name" value="IMIDAZOLE GLYCEROL PHOSPHATE SYNTHASE SUBUNIT HISH"/>
    <property type="match status" value="1"/>
</dbReference>
<dbReference type="GO" id="GO:0004359">
    <property type="term" value="F:glutaminase activity"/>
    <property type="evidence" value="ECO:0007669"/>
    <property type="project" value="UniProtKB-EC"/>
</dbReference>
<keyword evidence="5 10" id="KW-0315">Glutamine amidotransferase</keyword>
<dbReference type="CDD" id="cd01748">
    <property type="entry name" value="GATase1_IGP_Synthase"/>
    <property type="match status" value="1"/>
</dbReference>
<dbReference type="InterPro" id="IPR010139">
    <property type="entry name" value="Imidazole-glycPsynth_HisH"/>
</dbReference>
<gene>
    <name evidence="10 13" type="primary">hisH</name>
    <name evidence="13" type="ORF">MOC_0625</name>
</gene>
<dbReference type="STRING" id="693986.MOC_0625"/>
<dbReference type="EC" id="4.3.2.10" evidence="10"/>
<dbReference type="Gene3D" id="3.40.50.880">
    <property type="match status" value="1"/>
</dbReference>
<keyword evidence="13" id="KW-0808">Transferase</keyword>
<dbReference type="InterPro" id="IPR029062">
    <property type="entry name" value="Class_I_gatase-like"/>
</dbReference>
<keyword evidence="10" id="KW-0963">Cytoplasm</keyword>
<evidence type="ECO:0000256" key="10">
    <source>
        <dbReference type="HAMAP-Rule" id="MF_00278"/>
    </source>
</evidence>
<dbReference type="EC" id="3.5.1.2" evidence="10"/>
<evidence type="ECO:0000256" key="11">
    <source>
        <dbReference type="PIRSR" id="PIRSR000495-1"/>
    </source>
</evidence>
<dbReference type="GO" id="GO:0005737">
    <property type="term" value="C:cytoplasm"/>
    <property type="evidence" value="ECO:0007669"/>
    <property type="project" value="UniProtKB-SubCell"/>
</dbReference>
<keyword evidence="13" id="KW-0328">Glycosyltransferase</keyword>
<keyword evidence="14" id="KW-1185">Reference proteome</keyword>
<sequence>MSTETVAIIDYGSGNLHSAAKAFERAARESRRDARICLTSDPEVVAAADRVVLPGVGAFADCRRGLDAVPGMVEAMTQVAHEAGRPFLGICVGMQLLATRGLEYTTTPGLGWIPGDVGPIRPSDPTLKVPHMGWNTLRTERDHPLLAGIPTGDDGLHAYFVHSYALNAERPDDVVARAEYGGPVTALVARDNVAGTQFHPEKSQRLGLALIANFLNWRP</sequence>
<dbReference type="KEGG" id="mor:MOC_0625"/>
<comment type="catalytic activity">
    <reaction evidence="9 10">
        <text>L-glutamine + H2O = L-glutamate + NH4(+)</text>
        <dbReference type="Rhea" id="RHEA:15889"/>
        <dbReference type="ChEBI" id="CHEBI:15377"/>
        <dbReference type="ChEBI" id="CHEBI:28938"/>
        <dbReference type="ChEBI" id="CHEBI:29985"/>
        <dbReference type="ChEBI" id="CHEBI:58359"/>
        <dbReference type="EC" id="3.5.1.2"/>
    </reaction>
</comment>
<feature type="active site" evidence="10 11">
    <location>
        <position position="199"/>
    </location>
</feature>
<evidence type="ECO:0000256" key="3">
    <source>
        <dbReference type="ARBA" id="ARBA00022605"/>
    </source>
</evidence>
<evidence type="ECO:0000256" key="2">
    <source>
        <dbReference type="ARBA" id="ARBA00011152"/>
    </source>
</evidence>
<dbReference type="PANTHER" id="PTHR42701">
    <property type="entry name" value="IMIDAZOLE GLYCEROL PHOSPHATE SYNTHASE SUBUNIT HISH"/>
    <property type="match status" value="1"/>
</dbReference>
<dbReference type="Pfam" id="PF00117">
    <property type="entry name" value="GATase"/>
    <property type="match status" value="1"/>
</dbReference>
<comment type="function">
    <text evidence="10">IGPS catalyzes the conversion of PRFAR and glutamine to IGP, AICAR and glutamate. The HisH subunit catalyzes the hydrolysis of glutamine to glutamate and ammonia as part of the synthesis of IGP and AICAR. The resulting ammonia molecule is channeled to the active site of HisF.</text>
</comment>
<dbReference type="AlphaFoldDB" id="A0A089NPF3"/>
<accession>A0A089NPF3</accession>
<dbReference type="HAMAP" id="MF_00278">
    <property type="entry name" value="HisH"/>
    <property type="match status" value="1"/>
</dbReference>
<comment type="catalytic activity">
    <reaction evidence="8 10">
        <text>5-[(5-phospho-1-deoxy-D-ribulos-1-ylimino)methylamino]-1-(5-phospho-beta-D-ribosyl)imidazole-4-carboxamide + L-glutamine = D-erythro-1-(imidazol-4-yl)glycerol 3-phosphate + 5-amino-1-(5-phospho-beta-D-ribosyl)imidazole-4-carboxamide + L-glutamate + H(+)</text>
        <dbReference type="Rhea" id="RHEA:24793"/>
        <dbReference type="ChEBI" id="CHEBI:15378"/>
        <dbReference type="ChEBI" id="CHEBI:29985"/>
        <dbReference type="ChEBI" id="CHEBI:58278"/>
        <dbReference type="ChEBI" id="CHEBI:58359"/>
        <dbReference type="ChEBI" id="CHEBI:58475"/>
        <dbReference type="ChEBI" id="CHEBI:58525"/>
        <dbReference type="EC" id="4.3.2.10"/>
    </reaction>
</comment>
<evidence type="ECO:0000256" key="6">
    <source>
        <dbReference type="ARBA" id="ARBA00023102"/>
    </source>
</evidence>
<evidence type="ECO:0000313" key="14">
    <source>
        <dbReference type="Proteomes" id="UP000029492"/>
    </source>
</evidence>
<evidence type="ECO:0000259" key="12">
    <source>
        <dbReference type="Pfam" id="PF00117"/>
    </source>
</evidence>
<evidence type="ECO:0000256" key="8">
    <source>
        <dbReference type="ARBA" id="ARBA00047838"/>
    </source>
</evidence>
<dbReference type="PIRSF" id="PIRSF000495">
    <property type="entry name" value="Amidotransf_hisH"/>
    <property type="match status" value="1"/>
</dbReference>
<protein>
    <recommendedName>
        <fullName evidence="10">Imidazole glycerol phosphate synthase subunit HisH</fullName>
        <ecNumber evidence="10">4.3.2.10</ecNumber>
    </recommendedName>
    <alternativeName>
        <fullName evidence="10">IGP synthase glutaminase subunit</fullName>
        <ecNumber evidence="10">3.5.1.2</ecNumber>
    </alternativeName>
    <alternativeName>
        <fullName evidence="10">IGP synthase subunit HisH</fullName>
    </alternativeName>
    <alternativeName>
        <fullName evidence="10">ImGP synthase subunit HisH</fullName>
        <shortName evidence="10">IGPS subunit HisH</shortName>
    </alternativeName>
</protein>
<proteinExistence type="inferred from homology"/>
<evidence type="ECO:0000256" key="7">
    <source>
        <dbReference type="ARBA" id="ARBA00023239"/>
    </source>
</evidence>
<comment type="pathway">
    <text evidence="1 10">Amino-acid biosynthesis; L-histidine biosynthesis; L-histidine from 5-phospho-alpha-D-ribose 1-diphosphate: step 5/9.</text>
</comment>
<feature type="active site" evidence="10 11">
    <location>
        <position position="201"/>
    </location>
</feature>
<keyword evidence="7 10" id="KW-0456">Lyase</keyword>
<dbReference type="RefSeq" id="WP_043755574.1">
    <property type="nucleotide sequence ID" value="NZ_CP003811.1"/>
</dbReference>
<comment type="subcellular location">
    <subcellularLocation>
        <location evidence="10">Cytoplasm</location>
    </subcellularLocation>
</comment>
<dbReference type="GO" id="GO:0000105">
    <property type="term" value="P:L-histidine biosynthetic process"/>
    <property type="evidence" value="ECO:0007669"/>
    <property type="project" value="UniProtKB-UniRule"/>
</dbReference>
<dbReference type="GO" id="GO:0016829">
    <property type="term" value="F:lyase activity"/>
    <property type="evidence" value="ECO:0007669"/>
    <property type="project" value="UniProtKB-KW"/>
</dbReference>
<comment type="subunit">
    <text evidence="2 10">Heterodimer of HisH and HisF.</text>
</comment>
<dbReference type="NCBIfam" id="TIGR01855">
    <property type="entry name" value="IMP_synth_hisH"/>
    <property type="match status" value="1"/>
</dbReference>
<keyword evidence="3 10" id="KW-0028">Amino-acid biosynthesis</keyword>
<dbReference type="UniPathway" id="UPA00031">
    <property type="reaction ID" value="UER00010"/>
</dbReference>
<dbReference type="HOGENOM" id="CLU_071837_2_0_5"/>
<dbReference type="GO" id="GO:0000107">
    <property type="term" value="F:imidazoleglycerol-phosphate synthase activity"/>
    <property type="evidence" value="ECO:0007669"/>
    <property type="project" value="UniProtKB-UniRule"/>
</dbReference>
<evidence type="ECO:0000256" key="9">
    <source>
        <dbReference type="ARBA" id="ARBA00049534"/>
    </source>
</evidence>
<dbReference type="PROSITE" id="PS51273">
    <property type="entry name" value="GATASE_TYPE_1"/>
    <property type="match status" value="1"/>
</dbReference>
<dbReference type="eggNOG" id="COG0118">
    <property type="taxonomic scope" value="Bacteria"/>
</dbReference>
<keyword evidence="4 10" id="KW-0378">Hydrolase</keyword>
<evidence type="ECO:0000256" key="4">
    <source>
        <dbReference type="ARBA" id="ARBA00022801"/>
    </source>
</evidence>
<feature type="domain" description="Glutamine amidotransferase" evidence="12">
    <location>
        <begin position="8"/>
        <end position="214"/>
    </location>
</feature>
<name>A0A089NPF3_9HYPH</name>
<organism evidence="13 14">
    <name type="scientific">Methylobacterium oryzae CBMB20</name>
    <dbReference type="NCBI Taxonomy" id="693986"/>
    <lineage>
        <taxon>Bacteria</taxon>
        <taxon>Pseudomonadati</taxon>
        <taxon>Pseudomonadota</taxon>
        <taxon>Alphaproteobacteria</taxon>
        <taxon>Hyphomicrobiales</taxon>
        <taxon>Methylobacteriaceae</taxon>
        <taxon>Methylobacterium</taxon>
    </lineage>
</organism>